<evidence type="ECO:0000256" key="3">
    <source>
        <dbReference type="ARBA" id="ARBA00022989"/>
    </source>
</evidence>
<organism evidence="8 9">
    <name type="scientific">Yarrowia lipolytica</name>
    <name type="common">Candida lipolytica</name>
    <dbReference type="NCBI Taxonomy" id="4952"/>
    <lineage>
        <taxon>Eukaryota</taxon>
        <taxon>Fungi</taxon>
        <taxon>Dikarya</taxon>
        <taxon>Ascomycota</taxon>
        <taxon>Saccharomycotina</taxon>
        <taxon>Dipodascomycetes</taxon>
        <taxon>Dipodascales</taxon>
        <taxon>Dipodascales incertae sedis</taxon>
        <taxon>Yarrowia</taxon>
    </lineage>
</organism>
<feature type="transmembrane region" description="Helical" evidence="6">
    <location>
        <begin position="132"/>
        <end position="153"/>
    </location>
</feature>
<feature type="transmembrane region" description="Helical" evidence="6">
    <location>
        <begin position="199"/>
        <end position="217"/>
    </location>
</feature>
<feature type="region of interest" description="Disordered" evidence="5">
    <location>
        <begin position="1"/>
        <end position="35"/>
    </location>
</feature>
<evidence type="ECO:0000256" key="6">
    <source>
        <dbReference type="SAM" id="Phobius"/>
    </source>
</evidence>
<dbReference type="VEuPathDB" id="FungiDB:YALI1_F37272g"/>
<keyword evidence="3 6" id="KW-1133">Transmembrane helix</keyword>
<dbReference type="GeneID" id="2908559"/>
<dbReference type="Pfam" id="PF07690">
    <property type="entry name" value="MFS_1"/>
    <property type="match status" value="1"/>
</dbReference>
<dbReference type="VEuPathDB" id="FungiDB:YALI0_F29711g"/>
<dbReference type="GO" id="GO:0022857">
    <property type="term" value="F:transmembrane transporter activity"/>
    <property type="evidence" value="ECO:0007669"/>
    <property type="project" value="InterPro"/>
</dbReference>
<sequence length="580" mass="64503">MSKQPRDPPKVNIPPLSKRSPGCPLRPTQSSHETDVLGEQIQGSLVKASKEDYPGYLKTGPQSTRKESFFDPDFKVISIETGVVGSKDDISPGSEPPGTVLLETTLNNTTRHPTPSSDPNDPLNWKPWRKALNFFLVLFFTVVAFSCNCVATAFWGQLNTELGFSFDELNNGFALGIGGLGIGCPLFVPIAVKFGKRPVYLVATILVIVATFWQARMKYLHDYYAASFLEGLATSLCEAMIQMTIADLYFVHQRGTMNGIFMIIIAISNFLSLVPAGYIATNINWNTCFWILGGLGSGFLIVSVFCFEETKFERAEDDPRDIHELHPPQGKMKWQLRPYTITTGSWGDFFKTFYTPFVVLISFPIVLFVTLHYTFMLTWLAMCATTLANSFTQPPYEFSPEAIGNMNIAPFIGLLIGSFYGGWLNDKSMLYLTKRNHGVYEPEMRLYMLIPMCLIMTAGVFMFGLSIATGTHWAVPMVGLGVFAAGFGANGSITLTYLIDCYRDMISDAFIGIVVVRNIMSMVVTFCLSPWIDLNGLRNVFIIAGCLSLVPLVVTPFMIKYGKHLRRLSADKYNKNKGGI</sequence>
<dbReference type="EMBL" id="CP017558">
    <property type="protein sequence ID" value="AOW07877.1"/>
    <property type="molecule type" value="Genomic_DNA"/>
</dbReference>
<evidence type="ECO:0000256" key="4">
    <source>
        <dbReference type="ARBA" id="ARBA00023136"/>
    </source>
</evidence>
<feature type="transmembrane region" description="Helical" evidence="6">
    <location>
        <begin position="510"/>
        <end position="532"/>
    </location>
</feature>
<accession>A0A1D8NQG2</accession>
<gene>
    <name evidence="8" type="ORF">YALI1_F37272g</name>
</gene>
<evidence type="ECO:0000259" key="7">
    <source>
        <dbReference type="PROSITE" id="PS50850"/>
    </source>
</evidence>
<dbReference type="AlphaFoldDB" id="A0A1D8NQG2"/>
<feature type="transmembrane region" description="Helical" evidence="6">
    <location>
        <begin position="473"/>
        <end position="498"/>
    </location>
</feature>
<dbReference type="RefSeq" id="XP_506022.3">
    <property type="nucleotide sequence ID" value="XM_506022.3"/>
</dbReference>
<keyword evidence="2 6" id="KW-0812">Transmembrane</keyword>
<dbReference type="PROSITE" id="PS50850">
    <property type="entry name" value="MFS"/>
    <property type="match status" value="1"/>
</dbReference>
<evidence type="ECO:0000256" key="2">
    <source>
        <dbReference type="ARBA" id="ARBA00022692"/>
    </source>
</evidence>
<proteinExistence type="predicted"/>
<feature type="transmembrane region" description="Helical" evidence="6">
    <location>
        <begin position="446"/>
        <end position="467"/>
    </location>
</feature>
<dbReference type="SUPFAM" id="SSF103473">
    <property type="entry name" value="MFS general substrate transporter"/>
    <property type="match status" value="1"/>
</dbReference>
<dbReference type="eggNOG" id="KOG0255">
    <property type="taxonomic scope" value="Eukaryota"/>
</dbReference>
<feature type="transmembrane region" description="Helical" evidence="6">
    <location>
        <begin position="260"/>
        <end position="283"/>
    </location>
</feature>
<evidence type="ECO:0000313" key="9">
    <source>
        <dbReference type="Proteomes" id="UP000182444"/>
    </source>
</evidence>
<dbReference type="InterPro" id="IPR036259">
    <property type="entry name" value="MFS_trans_sf"/>
</dbReference>
<evidence type="ECO:0000256" key="1">
    <source>
        <dbReference type="ARBA" id="ARBA00004141"/>
    </source>
</evidence>
<feature type="transmembrane region" description="Helical" evidence="6">
    <location>
        <begin position="223"/>
        <end position="248"/>
    </location>
</feature>
<dbReference type="KEGG" id="yli:2908559"/>
<protein>
    <recommendedName>
        <fullName evidence="7">Major facilitator superfamily (MFS) profile domain-containing protein</fullName>
    </recommendedName>
</protein>
<feature type="transmembrane region" description="Helical" evidence="6">
    <location>
        <begin position="173"/>
        <end position="192"/>
    </location>
</feature>
<dbReference type="GO" id="GO:0005886">
    <property type="term" value="C:plasma membrane"/>
    <property type="evidence" value="ECO:0007669"/>
    <property type="project" value="TreeGrafter"/>
</dbReference>
<name>A0A1D8NQG2_YARLL</name>
<reference evidence="8 9" key="1">
    <citation type="journal article" date="2016" name="PLoS ONE">
        <title>Sequence Assembly of Yarrowia lipolytica Strain W29/CLIB89 Shows Transposable Element Diversity.</title>
        <authorList>
            <person name="Magnan C."/>
            <person name="Yu J."/>
            <person name="Chang I."/>
            <person name="Jahn E."/>
            <person name="Kanomata Y."/>
            <person name="Wu J."/>
            <person name="Zeller M."/>
            <person name="Oakes M."/>
            <person name="Baldi P."/>
            <person name="Sandmeyer S."/>
        </authorList>
    </citation>
    <scope>NUCLEOTIDE SEQUENCE [LARGE SCALE GENOMIC DNA]</scope>
    <source>
        <strain evidence="9">CLIB89(W29)</strain>
    </source>
</reference>
<dbReference type="InterPro" id="IPR020846">
    <property type="entry name" value="MFS_dom"/>
</dbReference>
<dbReference type="FunFam" id="1.20.1250.20:FF:000554">
    <property type="entry name" value="YALI0D20064p"/>
    <property type="match status" value="1"/>
</dbReference>
<dbReference type="Proteomes" id="UP000182444">
    <property type="component" value="Chromosome 1F"/>
</dbReference>
<dbReference type="InterPro" id="IPR011701">
    <property type="entry name" value="MFS"/>
</dbReference>
<feature type="transmembrane region" description="Helical" evidence="6">
    <location>
        <begin position="357"/>
        <end position="382"/>
    </location>
</feature>
<dbReference type="Gene3D" id="1.20.1250.20">
    <property type="entry name" value="MFS general substrate transporter like domains"/>
    <property type="match status" value="1"/>
</dbReference>
<feature type="domain" description="Major facilitator superfamily (MFS) profile" evidence="7">
    <location>
        <begin position="132"/>
        <end position="563"/>
    </location>
</feature>
<dbReference type="OMA" id="CAMTIAD"/>
<evidence type="ECO:0000313" key="8">
    <source>
        <dbReference type="EMBL" id="AOW07877.1"/>
    </source>
</evidence>
<feature type="transmembrane region" description="Helical" evidence="6">
    <location>
        <begin position="538"/>
        <end position="559"/>
    </location>
</feature>
<comment type="subcellular location">
    <subcellularLocation>
        <location evidence="1">Membrane</location>
        <topology evidence="1">Multi-pass membrane protein</topology>
    </subcellularLocation>
</comment>
<evidence type="ECO:0000256" key="5">
    <source>
        <dbReference type="SAM" id="MobiDB-lite"/>
    </source>
</evidence>
<feature type="transmembrane region" description="Helical" evidence="6">
    <location>
        <begin position="289"/>
        <end position="307"/>
    </location>
</feature>
<keyword evidence="4 6" id="KW-0472">Membrane</keyword>
<dbReference type="PANTHER" id="PTHR23502">
    <property type="entry name" value="MAJOR FACILITATOR SUPERFAMILY"/>
    <property type="match status" value="1"/>
</dbReference>
<dbReference type="PANTHER" id="PTHR23502:SF50">
    <property type="entry name" value="TRANSPORTER, PUTATIVE (AFU_ORTHOLOGUE AFUA_5G00430)-RELATED"/>
    <property type="match status" value="1"/>
</dbReference>
<feature type="transmembrane region" description="Helical" evidence="6">
    <location>
        <begin position="402"/>
        <end position="425"/>
    </location>
</feature>